<reference evidence="2 3" key="1">
    <citation type="journal article" date="2019" name="Sci. Rep.">
        <title>Orb-weaving spider Araneus ventricosus genome elucidates the spidroin gene catalogue.</title>
        <authorList>
            <person name="Kono N."/>
            <person name="Nakamura H."/>
            <person name="Ohtoshi R."/>
            <person name="Moran D.A.P."/>
            <person name="Shinohara A."/>
            <person name="Yoshida Y."/>
            <person name="Fujiwara M."/>
            <person name="Mori M."/>
            <person name="Tomita M."/>
            <person name="Arakawa K."/>
        </authorList>
    </citation>
    <scope>NUCLEOTIDE SEQUENCE [LARGE SCALE GENOMIC DNA]</scope>
</reference>
<feature type="transmembrane region" description="Helical" evidence="1">
    <location>
        <begin position="12"/>
        <end position="32"/>
    </location>
</feature>
<dbReference type="AlphaFoldDB" id="A0A4Y2MBK0"/>
<sequence>DLMEVKHLQTVYNINVAIVVLLFINSAIYYIAAPNNETTAKTQFGGSGFRQDNAQYTFGLIRDAYRHSVLEQSTTVTLEGSDWTGESDVNASLVCLPLTTL</sequence>
<gene>
    <name evidence="2" type="ORF">AVEN_142967-2_1</name>
</gene>
<organism evidence="2 3">
    <name type="scientific">Araneus ventricosus</name>
    <name type="common">Orbweaver spider</name>
    <name type="synonym">Epeira ventricosa</name>
    <dbReference type="NCBI Taxonomy" id="182803"/>
    <lineage>
        <taxon>Eukaryota</taxon>
        <taxon>Metazoa</taxon>
        <taxon>Ecdysozoa</taxon>
        <taxon>Arthropoda</taxon>
        <taxon>Chelicerata</taxon>
        <taxon>Arachnida</taxon>
        <taxon>Araneae</taxon>
        <taxon>Araneomorphae</taxon>
        <taxon>Entelegynae</taxon>
        <taxon>Araneoidea</taxon>
        <taxon>Araneidae</taxon>
        <taxon>Araneus</taxon>
    </lineage>
</organism>
<keyword evidence="1" id="KW-0812">Transmembrane</keyword>
<keyword evidence="1" id="KW-1133">Transmembrane helix</keyword>
<comment type="caution">
    <text evidence="2">The sequence shown here is derived from an EMBL/GenBank/DDBJ whole genome shotgun (WGS) entry which is preliminary data.</text>
</comment>
<evidence type="ECO:0000313" key="2">
    <source>
        <dbReference type="EMBL" id="GBN24475.1"/>
    </source>
</evidence>
<dbReference type="OrthoDB" id="10039049at2759"/>
<name>A0A4Y2MBK0_ARAVE</name>
<evidence type="ECO:0000313" key="3">
    <source>
        <dbReference type="Proteomes" id="UP000499080"/>
    </source>
</evidence>
<feature type="non-terminal residue" evidence="2">
    <location>
        <position position="1"/>
    </location>
</feature>
<proteinExistence type="predicted"/>
<protein>
    <submittedName>
        <fullName evidence="2">Uncharacterized protein</fullName>
    </submittedName>
</protein>
<keyword evidence="1" id="KW-0472">Membrane</keyword>
<keyword evidence="3" id="KW-1185">Reference proteome</keyword>
<dbReference type="EMBL" id="BGPR01007125">
    <property type="protein sequence ID" value="GBN24475.1"/>
    <property type="molecule type" value="Genomic_DNA"/>
</dbReference>
<accession>A0A4Y2MBK0</accession>
<dbReference type="Proteomes" id="UP000499080">
    <property type="component" value="Unassembled WGS sequence"/>
</dbReference>
<evidence type="ECO:0000256" key="1">
    <source>
        <dbReference type="SAM" id="Phobius"/>
    </source>
</evidence>